<dbReference type="AlphaFoldDB" id="A0A6C0JP34"/>
<evidence type="ECO:0000313" key="2">
    <source>
        <dbReference type="EMBL" id="QHU07133.1"/>
    </source>
</evidence>
<dbReference type="InterPro" id="IPR038577">
    <property type="entry name" value="GT10-like_C_sf"/>
</dbReference>
<accession>A0A6C0JP34</accession>
<name>A0A6C0JP34_9ZZZZ</name>
<dbReference type="Pfam" id="PF00852">
    <property type="entry name" value="Glyco_transf_10"/>
    <property type="match status" value="1"/>
</dbReference>
<evidence type="ECO:0000259" key="1">
    <source>
        <dbReference type="Pfam" id="PF00852"/>
    </source>
</evidence>
<proteinExistence type="predicted"/>
<dbReference type="EMBL" id="MN740674">
    <property type="protein sequence ID" value="QHU07133.1"/>
    <property type="molecule type" value="Genomic_DNA"/>
</dbReference>
<reference evidence="2" key="1">
    <citation type="journal article" date="2020" name="Nature">
        <title>Giant virus diversity and host interactions through global metagenomics.</title>
        <authorList>
            <person name="Schulz F."/>
            <person name="Roux S."/>
            <person name="Paez-Espino D."/>
            <person name="Jungbluth S."/>
            <person name="Walsh D.A."/>
            <person name="Denef V.J."/>
            <person name="McMahon K.D."/>
            <person name="Konstantinidis K.T."/>
            <person name="Eloe-Fadrosh E.A."/>
            <person name="Kyrpides N.C."/>
            <person name="Woyke T."/>
        </authorList>
    </citation>
    <scope>NUCLEOTIDE SEQUENCE</scope>
    <source>
        <strain evidence="2">GVMAG-S-1038524-41</strain>
    </source>
</reference>
<dbReference type="SUPFAM" id="SSF53756">
    <property type="entry name" value="UDP-Glycosyltransferase/glycogen phosphorylase"/>
    <property type="match status" value="1"/>
</dbReference>
<protein>
    <recommendedName>
        <fullName evidence="1">Fucosyltransferase C-terminal domain-containing protein</fullName>
    </recommendedName>
</protein>
<dbReference type="Gene3D" id="3.40.50.11660">
    <property type="entry name" value="Glycosyl transferase family 10, C-terminal domain"/>
    <property type="match status" value="1"/>
</dbReference>
<sequence length="396" mass="46742">MNEIEKYIAEQNYDEAVQECLRHNLNHLGVLLSNITSAPSHHVVKQFHTNINGIKTDGKIVEENIQSHEIDENPPLISDEETEEVEPVITVKLLTNWTSSESLRDVWNKMSQGNYTWNNIRLVTDDDPDYFVVVNAPPTGVSPDPSKTIVFQMEPWMEQHKDQWKEWATPDPSKFFKVCCHKTDYNNNEWHLSKTYNELKTETIVKNNDLDGIVSTVLSAKYSDPGHVKRIDFVKYLEKQKFPVHVFGDNKWGYLDYKGSLPYHQKDNAMFPYKYVFNCENNSIKNYYTEKLIDGILAECLVFYSGCYNIKEFIDERAFVYLELNNFEDDYKKVKEAVEGNLWEERIPYIRREKFRILNHLQFFPRLDRIINKTEGKPYDESEYLEKIKKEKTEDV</sequence>
<organism evidence="2">
    <name type="scientific">viral metagenome</name>
    <dbReference type="NCBI Taxonomy" id="1070528"/>
    <lineage>
        <taxon>unclassified sequences</taxon>
        <taxon>metagenomes</taxon>
        <taxon>organismal metagenomes</taxon>
    </lineage>
</organism>
<feature type="domain" description="Fucosyltransferase C-terminal" evidence="1">
    <location>
        <begin position="227"/>
        <end position="328"/>
    </location>
</feature>
<dbReference type="InterPro" id="IPR055270">
    <property type="entry name" value="Glyco_tran_10_C"/>
</dbReference>